<dbReference type="SFLD" id="SFLDG01135">
    <property type="entry name" value="C1.5.6:_HAD__Beta-PGM__Phospha"/>
    <property type="match status" value="1"/>
</dbReference>
<dbReference type="SFLD" id="SFLDF00045">
    <property type="entry name" value="2-haloacid_dehalogenase"/>
    <property type="match status" value="1"/>
</dbReference>
<evidence type="ECO:0008006" key="4">
    <source>
        <dbReference type="Google" id="ProtNLM"/>
    </source>
</evidence>
<evidence type="ECO:0000256" key="1">
    <source>
        <dbReference type="ARBA" id="ARBA00008106"/>
    </source>
</evidence>
<dbReference type="PANTHER" id="PTHR43316:SF3">
    <property type="entry name" value="HALOACID DEHALOGENASE, TYPE II (AFU_ORTHOLOGUE AFUA_2G07750)-RELATED"/>
    <property type="match status" value="1"/>
</dbReference>
<dbReference type="InterPro" id="IPR051540">
    <property type="entry name" value="S-2-haloacid_dehalogenase"/>
</dbReference>
<dbReference type="Gene3D" id="3.40.50.1000">
    <property type="entry name" value="HAD superfamily/HAD-like"/>
    <property type="match status" value="1"/>
</dbReference>
<dbReference type="PANTHER" id="PTHR43316">
    <property type="entry name" value="HYDROLASE, HALOACID DELAHOGENASE-RELATED"/>
    <property type="match status" value="1"/>
</dbReference>
<protein>
    <recommendedName>
        <fullName evidence="4">Haloacid dehalogenase, type II</fullName>
    </recommendedName>
</protein>
<sequence length="220" mass="25493">MKNVKAIIFDAYGTLFDVNSAAKKCKDKIGDKWEGFANYWRTTQLEYTWLRSLMDRHKDFWQVTEDSLDKSIKAFKIDSSMRGELLDLYKILSTFPEVKEVLNNLKEKNYKLAILSNGTPSLLNELVKSNNLDSIFDDIFSIEEVGIYKPSSKVYDIPIKKYQIQKDEIVFLSANTWDVSGGGNYGYNAVWVNRNNNIFDNLDYKPQNQVKDLVEILDLI</sequence>
<dbReference type="InterPro" id="IPR036412">
    <property type="entry name" value="HAD-like_sf"/>
</dbReference>
<dbReference type="NCBIfam" id="TIGR01428">
    <property type="entry name" value="HAD_type_II"/>
    <property type="match status" value="1"/>
</dbReference>
<dbReference type="InterPro" id="IPR023198">
    <property type="entry name" value="PGP-like_dom2"/>
</dbReference>
<dbReference type="SFLD" id="SFLDS00003">
    <property type="entry name" value="Haloacid_Dehalogenase"/>
    <property type="match status" value="1"/>
</dbReference>
<organism evidence="3">
    <name type="scientific">marine metagenome</name>
    <dbReference type="NCBI Taxonomy" id="408172"/>
    <lineage>
        <taxon>unclassified sequences</taxon>
        <taxon>metagenomes</taxon>
        <taxon>ecological metagenomes</taxon>
    </lineage>
</organism>
<evidence type="ECO:0000256" key="2">
    <source>
        <dbReference type="ARBA" id="ARBA00022801"/>
    </source>
</evidence>
<accession>A0A382CKB1</accession>
<dbReference type="Gene3D" id="1.10.150.240">
    <property type="entry name" value="Putative phosphatase, domain 2"/>
    <property type="match status" value="1"/>
</dbReference>
<reference evidence="3" key="1">
    <citation type="submission" date="2018-05" db="EMBL/GenBank/DDBJ databases">
        <authorList>
            <person name="Lanie J.A."/>
            <person name="Ng W.-L."/>
            <person name="Kazmierczak K.M."/>
            <person name="Andrzejewski T.M."/>
            <person name="Davidsen T.M."/>
            <person name="Wayne K.J."/>
            <person name="Tettelin H."/>
            <person name="Glass J.I."/>
            <person name="Rusch D."/>
            <person name="Podicherti R."/>
            <person name="Tsui H.-C.T."/>
            <person name="Winkler M.E."/>
        </authorList>
    </citation>
    <scope>NUCLEOTIDE SEQUENCE</scope>
</reference>
<evidence type="ECO:0000313" key="3">
    <source>
        <dbReference type="EMBL" id="SVB26515.1"/>
    </source>
</evidence>
<dbReference type="PRINTS" id="PR00413">
    <property type="entry name" value="HADHALOGNASE"/>
</dbReference>
<proteinExistence type="inferred from homology"/>
<dbReference type="InterPro" id="IPR006328">
    <property type="entry name" value="2-HAD"/>
</dbReference>
<gene>
    <name evidence="3" type="ORF">METZ01_LOCUS179369</name>
</gene>
<dbReference type="CDD" id="cd02588">
    <property type="entry name" value="HAD_L2-DEX"/>
    <property type="match status" value="1"/>
</dbReference>
<dbReference type="SUPFAM" id="SSF56784">
    <property type="entry name" value="HAD-like"/>
    <property type="match status" value="1"/>
</dbReference>
<dbReference type="SFLD" id="SFLDG01129">
    <property type="entry name" value="C1.5:_HAD__Beta-PGM__Phosphata"/>
    <property type="match status" value="1"/>
</dbReference>
<dbReference type="AlphaFoldDB" id="A0A382CKB1"/>
<dbReference type="InterPro" id="IPR023214">
    <property type="entry name" value="HAD_sf"/>
</dbReference>
<dbReference type="EMBL" id="UINC01034923">
    <property type="protein sequence ID" value="SVB26515.1"/>
    <property type="molecule type" value="Genomic_DNA"/>
</dbReference>
<dbReference type="Pfam" id="PF00702">
    <property type="entry name" value="Hydrolase"/>
    <property type="match status" value="1"/>
</dbReference>
<dbReference type="NCBIfam" id="TIGR01493">
    <property type="entry name" value="HAD-SF-IA-v2"/>
    <property type="match status" value="1"/>
</dbReference>
<comment type="similarity">
    <text evidence="1">Belongs to the HAD-like hydrolase superfamily. S-2-haloalkanoic acid dehalogenase family.</text>
</comment>
<dbReference type="InterPro" id="IPR006439">
    <property type="entry name" value="HAD-SF_hydro_IA"/>
</dbReference>
<dbReference type="GO" id="GO:0019120">
    <property type="term" value="F:hydrolase activity, acting on acid halide bonds, in C-halide compounds"/>
    <property type="evidence" value="ECO:0007669"/>
    <property type="project" value="InterPro"/>
</dbReference>
<keyword evidence="2" id="KW-0378">Hydrolase</keyword>
<name>A0A382CKB1_9ZZZZ</name>